<keyword evidence="2" id="KW-1185">Reference proteome</keyword>
<dbReference type="InterPro" id="IPR011043">
    <property type="entry name" value="Gal_Oxase/kelch_b-propeller"/>
</dbReference>
<protein>
    <recommendedName>
        <fullName evidence="3">Kelch repeat protein</fullName>
    </recommendedName>
</protein>
<dbReference type="EMBL" id="JAAAID010000239">
    <property type="protein sequence ID" value="KAG0020112.1"/>
    <property type="molecule type" value="Genomic_DNA"/>
</dbReference>
<name>A0A9P6T2C9_9FUNG</name>
<organism evidence="1 2">
    <name type="scientific">Entomortierella chlamydospora</name>
    <dbReference type="NCBI Taxonomy" id="101097"/>
    <lineage>
        <taxon>Eukaryota</taxon>
        <taxon>Fungi</taxon>
        <taxon>Fungi incertae sedis</taxon>
        <taxon>Mucoromycota</taxon>
        <taxon>Mortierellomycotina</taxon>
        <taxon>Mortierellomycetes</taxon>
        <taxon>Mortierellales</taxon>
        <taxon>Mortierellaceae</taxon>
        <taxon>Entomortierella</taxon>
    </lineage>
</organism>
<gene>
    <name evidence="1" type="ORF">BGZ80_004748</name>
</gene>
<sequence length="138" mass="14516">MAVMTELAHVDGSRYYFFGGQADTSDVNATVYGDLLEYDVGTSVWGTLAPIKPRSHMACAAAGKAFVVWSGRADGNSTLAPMFDFATGAWIDSFHGTTDPTGPGSTAVTTLVKASEAIDNPQGYDCQGFGALSETQYL</sequence>
<accession>A0A9P6T2C9</accession>
<dbReference type="SUPFAM" id="SSF50965">
    <property type="entry name" value="Galactose oxidase, central domain"/>
    <property type="match status" value="1"/>
</dbReference>
<dbReference type="AlphaFoldDB" id="A0A9P6T2C9"/>
<dbReference type="InterPro" id="IPR015915">
    <property type="entry name" value="Kelch-typ_b-propeller"/>
</dbReference>
<evidence type="ECO:0000313" key="2">
    <source>
        <dbReference type="Proteomes" id="UP000703661"/>
    </source>
</evidence>
<comment type="caution">
    <text evidence="1">The sequence shown here is derived from an EMBL/GenBank/DDBJ whole genome shotgun (WGS) entry which is preliminary data.</text>
</comment>
<proteinExistence type="predicted"/>
<evidence type="ECO:0000313" key="1">
    <source>
        <dbReference type="EMBL" id="KAG0020112.1"/>
    </source>
</evidence>
<dbReference type="Gene3D" id="2.120.10.80">
    <property type="entry name" value="Kelch-type beta propeller"/>
    <property type="match status" value="1"/>
</dbReference>
<evidence type="ECO:0008006" key="3">
    <source>
        <dbReference type="Google" id="ProtNLM"/>
    </source>
</evidence>
<reference evidence="1" key="1">
    <citation type="journal article" date="2020" name="Fungal Divers.">
        <title>Resolving the Mortierellaceae phylogeny through synthesis of multi-gene phylogenetics and phylogenomics.</title>
        <authorList>
            <person name="Vandepol N."/>
            <person name="Liber J."/>
            <person name="Desiro A."/>
            <person name="Na H."/>
            <person name="Kennedy M."/>
            <person name="Barry K."/>
            <person name="Grigoriev I.V."/>
            <person name="Miller A.N."/>
            <person name="O'Donnell K."/>
            <person name="Stajich J.E."/>
            <person name="Bonito G."/>
        </authorList>
    </citation>
    <scope>NUCLEOTIDE SEQUENCE</scope>
    <source>
        <strain evidence="1">NRRL 2769</strain>
    </source>
</reference>
<dbReference type="Proteomes" id="UP000703661">
    <property type="component" value="Unassembled WGS sequence"/>
</dbReference>